<protein>
    <submittedName>
        <fullName evidence="1">Uncharacterized protein</fullName>
    </submittedName>
</protein>
<gene>
    <name evidence="1" type="ORF">SLEP1_g41431</name>
</gene>
<accession>A0AAV5L6I4</accession>
<name>A0AAV5L6I4_9ROSI</name>
<reference evidence="1 2" key="1">
    <citation type="journal article" date="2021" name="Commun. Biol.">
        <title>The genome of Shorea leprosula (Dipterocarpaceae) highlights the ecological relevance of drought in aseasonal tropical rainforests.</title>
        <authorList>
            <person name="Ng K.K.S."/>
            <person name="Kobayashi M.J."/>
            <person name="Fawcett J.A."/>
            <person name="Hatakeyama M."/>
            <person name="Paape T."/>
            <person name="Ng C.H."/>
            <person name="Ang C.C."/>
            <person name="Tnah L.H."/>
            <person name="Lee C.T."/>
            <person name="Nishiyama T."/>
            <person name="Sese J."/>
            <person name="O'Brien M.J."/>
            <person name="Copetti D."/>
            <person name="Mohd Noor M.I."/>
            <person name="Ong R.C."/>
            <person name="Putra M."/>
            <person name="Sireger I.Z."/>
            <person name="Indrioko S."/>
            <person name="Kosugi Y."/>
            <person name="Izuno A."/>
            <person name="Isagi Y."/>
            <person name="Lee S.L."/>
            <person name="Shimizu K.K."/>
        </authorList>
    </citation>
    <scope>NUCLEOTIDE SEQUENCE [LARGE SCALE GENOMIC DNA]</scope>
    <source>
        <strain evidence="1">214</strain>
    </source>
</reference>
<evidence type="ECO:0000313" key="1">
    <source>
        <dbReference type="EMBL" id="GKV32866.1"/>
    </source>
</evidence>
<proteinExistence type="predicted"/>
<organism evidence="1 2">
    <name type="scientific">Rubroshorea leprosula</name>
    <dbReference type="NCBI Taxonomy" id="152421"/>
    <lineage>
        <taxon>Eukaryota</taxon>
        <taxon>Viridiplantae</taxon>
        <taxon>Streptophyta</taxon>
        <taxon>Embryophyta</taxon>
        <taxon>Tracheophyta</taxon>
        <taxon>Spermatophyta</taxon>
        <taxon>Magnoliopsida</taxon>
        <taxon>eudicotyledons</taxon>
        <taxon>Gunneridae</taxon>
        <taxon>Pentapetalae</taxon>
        <taxon>rosids</taxon>
        <taxon>malvids</taxon>
        <taxon>Malvales</taxon>
        <taxon>Dipterocarpaceae</taxon>
        <taxon>Rubroshorea</taxon>
    </lineage>
</organism>
<dbReference type="AlphaFoldDB" id="A0AAV5L6I4"/>
<dbReference type="Proteomes" id="UP001054252">
    <property type="component" value="Unassembled WGS sequence"/>
</dbReference>
<dbReference type="EMBL" id="BPVZ01000098">
    <property type="protein sequence ID" value="GKV32866.1"/>
    <property type="molecule type" value="Genomic_DNA"/>
</dbReference>
<comment type="caution">
    <text evidence="1">The sequence shown here is derived from an EMBL/GenBank/DDBJ whole genome shotgun (WGS) entry which is preliminary data.</text>
</comment>
<evidence type="ECO:0000313" key="2">
    <source>
        <dbReference type="Proteomes" id="UP001054252"/>
    </source>
</evidence>
<keyword evidence="2" id="KW-1185">Reference proteome</keyword>
<sequence>MSPPLQSSLSLPFPLFPHVRLRRLEAKRHNHASSRARSAIEQKKSRFVFLCHTSLRELRTNLFGFCKFGCCDFDYNSVEIE</sequence>